<keyword evidence="7 8" id="KW-0998">Cell outer membrane</keyword>
<dbReference type="Gene3D" id="2.40.170.20">
    <property type="entry name" value="TonB-dependent receptor, beta-barrel domain"/>
    <property type="match status" value="1"/>
</dbReference>
<comment type="subcellular location">
    <subcellularLocation>
        <location evidence="1 8">Cell outer membrane</location>
        <topology evidence="1 8">Multi-pass membrane protein</topology>
    </subcellularLocation>
</comment>
<dbReference type="PANTHER" id="PTHR47234:SF2">
    <property type="entry name" value="TONB-DEPENDENT RECEPTOR"/>
    <property type="match status" value="1"/>
</dbReference>
<dbReference type="eggNOG" id="COG4206">
    <property type="taxonomic scope" value="Bacteria"/>
</dbReference>
<dbReference type="RefSeq" id="WP_037517847.1">
    <property type="nucleotide sequence ID" value="NZ_JGVR01000004.1"/>
</dbReference>
<dbReference type="GO" id="GO:0009279">
    <property type="term" value="C:cell outer membrane"/>
    <property type="evidence" value="ECO:0007669"/>
    <property type="project" value="UniProtKB-SubCell"/>
</dbReference>
<proteinExistence type="inferred from homology"/>
<evidence type="ECO:0000256" key="4">
    <source>
        <dbReference type="ARBA" id="ARBA00022692"/>
    </source>
</evidence>
<dbReference type="SUPFAM" id="SSF56935">
    <property type="entry name" value="Porins"/>
    <property type="match status" value="1"/>
</dbReference>
<keyword evidence="3 8" id="KW-1134">Transmembrane beta strand</keyword>
<keyword evidence="4 8" id="KW-0812">Transmembrane</keyword>
<dbReference type="InterPro" id="IPR012910">
    <property type="entry name" value="Plug_dom"/>
</dbReference>
<evidence type="ECO:0000256" key="1">
    <source>
        <dbReference type="ARBA" id="ARBA00004571"/>
    </source>
</evidence>
<dbReference type="PANTHER" id="PTHR47234">
    <property type="match status" value="1"/>
</dbReference>
<feature type="domain" description="TonB-dependent receptor plug" evidence="12">
    <location>
        <begin position="50"/>
        <end position="175"/>
    </location>
</feature>
<keyword evidence="13" id="KW-0675">Receptor</keyword>
<dbReference type="AlphaFoldDB" id="A0A084ER97"/>
<dbReference type="Pfam" id="PF07715">
    <property type="entry name" value="Plug"/>
    <property type="match status" value="1"/>
</dbReference>
<comment type="caution">
    <text evidence="13">The sequence shown here is derived from an EMBL/GenBank/DDBJ whole genome shotgun (WGS) entry which is preliminary data.</text>
</comment>
<evidence type="ECO:0000256" key="7">
    <source>
        <dbReference type="ARBA" id="ARBA00023237"/>
    </source>
</evidence>
<gene>
    <name evidence="13" type="ORF">CP98_01213</name>
</gene>
<dbReference type="EMBL" id="JGVR01000004">
    <property type="protein sequence ID" value="KEZ20489.1"/>
    <property type="molecule type" value="Genomic_DNA"/>
</dbReference>
<accession>A0A084ER97</accession>
<evidence type="ECO:0000313" key="14">
    <source>
        <dbReference type="Proteomes" id="UP000028534"/>
    </source>
</evidence>
<evidence type="ECO:0000256" key="8">
    <source>
        <dbReference type="PROSITE-ProRule" id="PRU01360"/>
    </source>
</evidence>
<reference evidence="13 14" key="1">
    <citation type="submission" date="2014-03" db="EMBL/GenBank/DDBJ databases">
        <title>Genome sequence of Sphingobium yanoikuyae B1.</title>
        <authorList>
            <person name="Gan H.M."/>
            <person name="Gan H.Y."/>
            <person name="Savka M.A."/>
        </authorList>
    </citation>
    <scope>NUCLEOTIDE SEQUENCE [LARGE SCALE GENOMIC DNA]</scope>
    <source>
        <strain evidence="13 14">B1</strain>
    </source>
</reference>
<organism evidence="13 14">
    <name type="scientific">Sphingobium yanoikuyae</name>
    <name type="common">Sphingomonas yanoikuyae</name>
    <dbReference type="NCBI Taxonomy" id="13690"/>
    <lineage>
        <taxon>Bacteria</taxon>
        <taxon>Pseudomonadati</taxon>
        <taxon>Pseudomonadota</taxon>
        <taxon>Alphaproteobacteria</taxon>
        <taxon>Sphingomonadales</taxon>
        <taxon>Sphingomonadaceae</taxon>
        <taxon>Sphingobium</taxon>
    </lineage>
</organism>
<keyword evidence="6 8" id="KW-0472">Membrane</keyword>
<dbReference type="Proteomes" id="UP000028534">
    <property type="component" value="Unassembled WGS sequence"/>
</dbReference>
<evidence type="ECO:0000313" key="13">
    <source>
        <dbReference type="EMBL" id="KEZ20489.1"/>
    </source>
</evidence>
<evidence type="ECO:0000256" key="10">
    <source>
        <dbReference type="SAM" id="SignalP"/>
    </source>
</evidence>
<comment type="similarity">
    <text evidence="8 9">Belongs to the TonB-dependent receptor family.</text>
</comment>
<evidence type="ECO:0000256" key="5">
    <source>
        <dbReference type="ARBA" id="ARBA00023077"/>
    </source>
</evidence>
<feature type="signal peptide" evidence="10">
    <location>
        <begin position="1"/>
        <end position="24"/>
    </location>
</feature>
<feature type="chain" id="PRO_5001774453" evidence="10">
    <location>
        <begin position="25"/>
        <end position="941"/>
    </location>
</feature>
<dbReference type="InterPro" id="IPR037066">
    <property type="entry name" value="Plug_dom_sf"/>
</dbReference>
<dbReference type="Pfam" id="PF00593">
    <property type="entry name" value="TonB_dep_Rec_b-barrel"/>
    <property type="match status" value="1"/>
</dbReference>
<evidence type="ECO:0000256" key="6">
    <source>
        <dbReference type="ARBA" id="ARBA00023136"/>
    </source>
</evidence>
<dbReference type="STRING" id="13690.AX777_12330"/>
<dbReference type="InterPro" id="IPR000531">
    <property type="entry name" value="Beta-barrel_TonB"/>
</dbReference>
<dbReference type="PATRIC" id="fig|13690.10.peg.1253"/>
<sequence>MRLKNVLKTGVLLSAFIHNAPSFAQSTAPQADDAGAIIVTGSRIRQNPLDQDKPIVTVDQEAIARTGLSSIADVLQRIPSAAGGLNTKVNNAGNIGGPPDGTGVSSGSAEVDLRYLGAKRTLILVDGMRYVNGSAAGGIPASVDLNSIPANMIERVEVLQSGASPLYGSDAIAGVVNIITKQSQKGLDLSAQFGTYEQGDGDTWDINASYGVQSERVSIVFGANYVNQGSVGTSARSISQWPTPGATSCAAGGCSSATPNGRYDVLGQSLTLSAPILDRAPVLSDYRNYSSATDSFNFQPYNYLLTPSERYGGFINLKAELSDNINLRTRMVYQHRGSTTIAAPLPLFIGPDAGNGNLLDTISIDASNPYNPFGVTLSSGADGTPANYSTVRRRFVEGGPRTFTQSVDTMTMAATLDGSFDVGSRTWYWDVNGIYGSNNAHQTFTGNLNAAKLAQALGPVGNCTGECVPFNIFGGAGSITQAMLDYVTFDEHDRSTQELWDATANLSGELFDLPGGAVAFAVGYEHRDQRASYTPDPIITAGLGADVPTSPAAGSFNVDEVYGEIRIPILADVPFFQKLELDGAVRHSNYSSFGSNTTFTASGLWKPVKDLLFRGGYAESLRAPSIGELYAGRSRTDATIDDPCTSAAGGAFQTNATVRANCIANGVPADGSYAEPTGGQLGIFSQGSTALKPETAKTWTLGGVYSPSWARGNYATTLSLEVNYYNISLKNAIDSVPASLTLSRCAYEADPVSCAAISRTGSGSVAGINGVLQNLNAIKTDGIDASFNYRSPVISNGTIGLNVNAAWLFKYNVEPPADLNAPTQKYAGTERGSPDQAYPKFKANATLDWSTPGYGASFTGRYISGVDERDGEHSLGRTFYGDIQLYISPAWMDHRTRLTFGVNNLFDQDPPACFTCDSANFDPTTYDVPGQFGYLRLTYKM</sequence>
<name>A0A084ER97_SPHYA</name>
<keyword evidence="2 8" id="KW-0813">Transport</keyword>
<feature type="domain" description="TonB-dependent receptor-like beta-barrel" evidence="11">
    <location>
        <begin position="367"/>
        <end position="905"/>
    </location>
</feature>
<evidence type="ECO:0000256" key="3">
    <source>
        <dbReference type="ARBA" id="ARBA00022452"/>
    </source>
</evidence>
<evidence type="ECO:0000256" key="9">
    <source>
        <dbReference type="RuleBase" id="RU003357"/>
    </source>
</evidence>
<evidence type="ECO:0000259" key="11">
    <source>
        <dbReference type="Pfam" id="PF00593"/>
    </source>
</evidence>
<keyword evidence="10" id="KW-0732">Signal</keyword>
<evidence type="ECO:0000256" key="2">
    <source>
        <dbReference type="ARBA" id="ARBA00022448"/>
    </source>
</evidence>
<dbReference type="InterPro" id="IPR039426">
    <property type="entry name" value="TonB-dep_rcpt-like"/>
</dbReference>
<protein>
    <submittedName>
        <fullName evidence="13">Outer membrane receptor for ferrienterochelin and colicins</fullName>
    </submittedName>
</protein>
<dbReference type="InterPro" id="IPR036942">
    <property type="entry name" value="Beta-barrel_TonB_sf"/>
</dbReference>
<dbReference type="PROSITE" id="PS52016">
    <property type="entry name" value="TONB_DEPENDENT_REC_3"/>
    <property type="match status" value="1"/>
</dbReference>
<dbReference type="Gene3D" id="2.170.130.10">
    <property type="entry name" value="TonB-dependent receptor, plug domain"/>
    <property type="match status" value="1"/>
</dbReference>
<keyword evidence="5 9" id="KW-0798">TonB box</keyword>
<evidence type="ECO:0000259" key="12">
    <source>
        <dbReference type="Pfam" id="PF07715"/>
    </source>
</evidence>